<dbReference type="STRING" id="1642818.AWE51_05680"/>
<dbReference type="PANTHER" id="PTHR30543:SF21">
    <property type="entry name" value="NAD(P)H-DEPENDENT FMN REDUCTASE LOT6"/>
    <property type="match status" value="1"/>
</dbReference>
<dbReference type="InterPro" id="IPR029039">
    <property type="entry name" value="Flavoprotein-like_sf"/>
</dbReference>
<dbReference type="RefSeq" id="WP_066313984.1">
    <property type="nucleotide sequence ID" value="NZ_LQRT01000013.1"/>
</dbReference>
<evidence type="ECO:0000313" key="3">
    <source>
        <dbReference type="Proteomes" id="UP000076715"/>
    </source>
</evidence>
<dbReference type="OrthoDB" id="5767802at2"/>
<protein>
    <submittedName>
        <fullName evidence="2">NADPH-dependent FMN reductase</fullName>
    </submittedName>
</protein>
<evidence type="ECO:0000259" key="1">
    <source>
        <dbReference type="Pfam" id="PF03358"/>
    </source>
</evidence>
<dbReference type="Proteomes" id="UP000076715">
    <property type="component" value="Unassembled WGS sequence"/>
</dbReference>
<dbReference type="AlphaFoldDB" id="A0A163ACI9"/>
<dbReference type="Pfam" id="PF03358">
    <property type="entry name" value="FMN_red"/>
    <property type="match status" value="1"/>
</dbReference>
<comment type="caution">
    <text evidence="2">The sequence shown here is derived from an EMBL/GenBank/DDBJ whole genome shotgun (WGS) entry which is preliminary data.</text>
</comment>
<reference evidence="2 3" key="1">
    <citation type="submission" date="2016-01" db="EMBL/GenBank/DDBJ databases">
        <title>The draft genome sequence of Aquimarina sp. RZW4-3-2.</title>
        <authorList>
            <person name="Wang Y."/>
        </authorList>
    </citation>
    <scope>NUCLEOTIDE SEQUENCE [LARGE SCALE GENOMIC DNA]</scope>
    <source>
        <strain evidence="2 3">RZW4-3-2</strain>
    </source>
</reference>
<dbReference type="GO" id="GO:0016491">
    <property type="term" value="F:oxidoreductase activity"/>
    <property type="evidence" value="ECO:0007669"/>
    <property type="project" value="InterPro"/>
</dbReference>
<dbReference type="EMBL" id="LQRT01000013">
    <property type="protein sequence ID" value="KZS40441.1"/>
    <property type="molecule type" value="Genomic_DNA"/>
</dbReference>
<dbReference type="GO" id="GO:0005829">
    <property type="term" value="C:cytosol"/>
    <property type="evidence" value="ECO:0007669"/>
    <property type="project" value="TreeGrafter"/>
</dbReference>
<feature type="domain" description="NADPH-dependent FMN reductase-like" evidence="1">
    <location>
        <begin position="3"/>
        <end position="143"/>
    </location>
</feature>
<dbReference type="InterPro" id="IPR005025">
    <property type="entry name" value="FMN_Rdtase-like_dom"/>
</dbReference>
<gene>
    <name evidence="2" type="ORF">AWE51_05680</name>
</gene>
<dbReference type="PANTHER" id="PTHR30543">
    <property type="entry name" value="CHROMATE REDUCTASE"/>
    <property type="match status" value="1"/>
</dbReference>
<proteinExistence type="predicted"/>
<keyword evidence="3" id="KW-1185">Reference proteome</keyword>
<dbReference type="Gene3D" id="3.40.50.360">
    <property type="match status" value="1"/>
</dbReference>
<evidence type="ECO:0000313" key="2">
    <source>
        <dbReference type="EMBL" id="KZS40441.1"/>
    </source>
</evidence>
<accession>A0A163ACI9</accession>
<sequence>MKKIIALGGSNSKNSINKLLATYAANKVQNAIVSILDLNDFELPIYGVDLETENGIPENVKKLSNLIASTDGLVISLAEHNGSYTSSFKNTIDWLSRIDIKVWKDKPLLLLATSPGARGGATVLQSAKTYFPYLGGDVVADFSLVSFYDNFTENTISNNELNEELNQKIRLFEQKITHI</sequence>
<dbReference type="InterPro" id="IPR050712">
    <property type="entry name" value="NAD(P)H-dep_reductase"/>
</dbReference>
<name>A0A163ACI9_9FLAO</name>
<dbReference type="GO" id="GO:0010181">
    <property type="term" value="F:FMN binding"/>
    <property type="evidence" value="ECO:0007669"/>
    <property type="project" value="TreeGrafter"/>
</dbReference>
<dbReference type="SUPFAM" id="SSF52218">
    <property type="entry name" value="Flavoproteins"/>
    <property type="match status" value="1"/>
</dbReference>
<organism evidence="2 3">
    <name type="scientific">Aquimarina aggregata</name>
    <dbReference type="NCBI Taxonomy" id="1642818"/>
    <lineage>
        <taxon>Bacteria</taxon>
        <taxon>Pseudomonadati</taxon>
        <taxon>Bacteroidota</taxon>
        <taxon>Flavobacteriia</taxon>
        <taxon>Flavobacteriales</taxon>
        <taxon>Flavobacteriaceae</taxon>
        <taxon>Aquimarina</taxon>
    </lineage>
</organism>